<dbReference type="InterPro" id="IPR038718">
    <property type="entry name" value="SNF2-like_sf"/>
</dbReference>
<dbReference type="Gene3D" id="3.40.50.300">
    <property type="entry name" value="P-loop containing nucleotide triphosphate hydrolases"/>
    <property type="match status" value="1"/>
</dbReference>
<dbReference type="GO" id="GO:0031297">
    <property type="term" value="P:replication fork processing"/>
    <property type="evidence" value="ECO:0007669"/>
    <property type="project" value="TreeGrafter"/>
</dbReference>
<dbReference type="GO" id="GO:0005524">
    <property type="term" value="F:ATP binding"/>
    <property type="evidence" value="ECO:0007669"/>
    <property type="project" value="InterPro"/>
</dbReference>
<dbReference type="SMART" id="SM00487">
    <property type="entry name" value="DEXDc"/>
    <property type="match status" value="1"/>
</dbReference>
<dbReference type="InterPro" id="IPR001650">
    <property type="entry name" value="Helicase_C-like"/>
</dbReference>
<dbReference type="Pfam" id="PF00176">
    <property type="entry name" value="SNF2-rel_dom"/>
    <property type="match status" value="1"/>
</dbReference>
<proteinExistence type="predicted"/>
<dbReference type="PROSITE" id="PS51192">
    <property type="entry name" value="HELICASE_ATP_BIND_1"/>
    <property type="match status" value="1"/>
</dbReference>
<dbReference type="InterPro" id="IPR000330">
    <property type="entry name" value="SNF2_N"/>
</dbReference>
<evidence type="ECO:0000259" key="2">
    <source>
        <dbReference type="PROSITE" id="PS51192"/>
    </source>
</evidence>
<evidence type="ECO:0000313" key="4">
    <source>
        <dbReference type="EMBL" id="DAE06043.1"/>
    </source>
</evidence>
<dbReference type="GO" id="GO:0006281">
    <property type="term" value="P:DNA repair"/>
    <property type="evidence" value="ECO:0007669"/>
    <property type="project" value="TreeGrafter"/>
</dbReference>
<dbReference type="GO" id="GO:0016787">
    <property type="term" value="F:hydrolase activity"/>
    <property type="evidence" value="ECO:0007669"/>
    <property type="project" value="UniProtKB-KW"/>
</dbReference>
<evidence type="ECO:0000259" key="3">
    <source>
        <dbReference type="PROSITE" id="PS51194"/>
    </source>
</evidence>
<dbReference type="InterPro" id="IPR014001">
    <property type="entry name" value="Helicase_ATP-bd"/>
</dbReference>
<dbReference type="InterPro" id="IPR027417">
    <property type="entry name" value="P-loop_NTPase"/>
</dbReference>
<protein>
    <submittedName>
        <fullName evidence="4">Chromatin remodeling complex ATPase</fullName>
    </submittedName>
</protein>
<name>A0A8S5PHU0_9CAUD</name>
<dbReference type="EMBL" id="BK015425">
    <property type="protein sequence ID" value="DAE06043.1"/>
    <property type="molecule type" value="Genomic_DNA"/>
</dbReference>
<dbReference type="SUPFAM" id="SSF52540">
    <property type="entry name" value="P-loop containing nucleoside triphosphate hydrolases"/>
    <property type="match status" value="2"/>
</dbReference>
<organism evidence="4">
    <name type="scientific">Siphoviridae sp. ctsxw88</name>
    <dbReference type="NCBI Taxonomy" id="2825701"/>
    <lineage>
        <taxon>Viruses</taxon>
        <taxon>Duplodnaviria</taxon>
        <taxon>Heunggongvirae</taxon>
        <taxon>Uroviricota</taxon>
        <taxon>Caudoviricetes</taxon>
    </lineage>
</organism>
<dbReference type="PROSITE" id="PS51194">
    <property type="entry name" value="HELICASE_CTER"/>
    <property type="match status" value="1"/>
</dbReference>
<keyword evidence="1" id="KW-0378">Hydrolase</keyword>
<reference evidence="4" key="1">
    <citation type="journal article" date="2021" name="Proc. Natl. Acad. Sci. U.S.A.">
        <title>A Catalog of Tens of Thousands of Viruses from Human Metagenomes Reveals Hidden Associations with Chronic Diseases.</title>
        <authorList>
            <person name="Tisza M.J."/>
            <person name="Buck C.B."/>
        </authorList>
    </citation>
    <scope>NUCLEOTIDE SEQUENCE</scope>
    <source>
        <strain evidence="4">Ctsxw88</strain>
    </source>
</reference>
<dbReference type="InterPro" id="IPR049730">
    <property type="entry name" value="SNF2/RAD54-like_C"/>
</dbReference>
<dbReference type="PANTHER" id="PTHR45766:SF6">
    <property type="entry name" value="SWI_SNF-RELATED MATRIX-ASSOCIATED ACTIN-DEPENDENT REGULATOR OF CHROMATIN SUBFAMILY A-LIKE PROTEIN 1"/>
    <property type="match status" value="1"/>
</dbReference>
<dbReference type="CDD" id="cd18793">
    <property type="entry name" value="SF2_C_SNF"/>
    <property type="match status" value="1"/>
</dbReference>
<sequence>MEIKIKESEKINKYISKYSAFVQCGYDELVIEYLRKLPLRAYNKATCSWEIPISDIADLCNTFQDKDITITGTYHTLEKKIIPTIPKDYHFKTKPFKHQIEGVEFGLKAKRFILADDCGLGKTKQIIDLCGCLGNKINKVLIVCCVNSLKYNWLEEIHTHSDYSAFVLGNRYKKNGKMYDGGTKARLEDLENMPDCKFIITNIESLRGQSKKVNKKYVFPVADKISEMCKNGEISLIAVDEIHNCKNESALQTKALLRLSTPYEVAMTGTPILNIPLDIYIPLKWLGYETRSFYSFKHRYCVFGGWGNSEIIGYKNLDELKKNTLNVMLRRKKEEILDLPEKMHKIEYVDMSPKQEKIYEMVRLGLLEKADEICQHNNPLTLMIKLRQATGYTGILSDKIKESAKLDRMEEIVSELVKSNQKCIIFSEWTSITEIIKERLKQYNPAYITGEIENSERINQKNKFQNDDTCKVIIGTRGAMGTGLTLTAAQTVIFIDNPWNMALKQQAEDRAHRFGAKGTVTIIDIVCKNTIDERLLEIIKTKGLIAENMLDYKLSVSDIYYLLGA</sequence>
<dbReference type="Gene3D" id="3.40.50.10810">
    <property type="entry name" value="Tandem AAA-ATPase domain"/>
    <property type="match status" value="1"/>
</dbReference>
<accession>A0A8S5PHU0</accession>
<dbReference type="Pfam" id="PF00271">
    <property type="entry name" value="Helicase_C"/>
    <property type="match status" value="1"/>
</dbReference>
<evidence type="ECO:0000256" key="1">
    <source>
        <dbReference type="ARBA" id="ARBA00022801"/>
    </source>
</evidence>
<feature type="domain" description="Helicase C-terminal" evidence="3">
    <location>
        <begin position="408"/>
        <end position="557"/>
    </location>
</feature>
<dbReference type="SMART" id="SM00490">
    <property type="entry name" value="HELICc"/>
    <property type="match status" value="1"/>
</dbReference>
<feature type="domain" description="Helicase ATP-binding" evidence="2">
    <location>
        <begin position="103"/>
        <end position="289"/>
    </location>
</feature>
<dbReference type="PANTHER" id="PTHR45766">
    <property type="entry name" value="DNA ANNEALING HELICASE AND ENDONUCLEASE ZRANB3 FAMILY MEMBER"/>
    <property type="match status" value="1"/>
</dbReference>